<dbReference type="InterPro" id="IPR052523">
    <property type="entry name" value="Trichothecene_AcTrans"/>
</dbReference>
<proteinExistence type="predicted"/>
<name>F0XUW1_GROCL</name>
<keyword evidence="2" id="KW-0808">Transferase</keyword>
<organism evidence="3">
    <name type="scientific">Grosmannia clavigera (strain kw1407 / UAMH 11150)</name>
    <name type="common">Blue stain fungus</name>
    <name type="synonym">Graphiocladiella clavigera</name>
    <dbReference type="NCBI Taxonomy" id="655863"/>
    <lineage>
        <taxon>Eukaryota</taxon>
        <taxon>Fungi</taxon>
        <taxon>Dikarya</taxon>
        <taxon>Ascomycota</taxon>
        <taxon>Pezizomycotina</taxon>
        <taxon>Sordariomycetes</taxon>
        <taxon>Sordariomycetidae</taxon>
        <taxon>Ophiostomatales</taxon>
        <taxon>Ophiostomataceae</taxon>
        <taxon>Leptographium</taxon>
    </lineage>
</organism>
<dbReference type="InParanoid" id="F0XUW1"/>
<dbReference type="STRING" id="655863.F0XUW1"/>
<evidence type="ECO:0000313" key="3">
    <source>
        <dbReference type="Proteomes" id="UP000007796"/>
    </source>
</evidence>
<dbReference type="Gene3D" id="3.40.630.30">
    <property type="match status" value="1"/>
</dbReference>
<dbReference type="EMBL" id="GL630006">
    <property type="protein sequence ID" value="EFW98940.1"/>
    <property type="molecule type" value="Genomic_DNA"/>
</dbReference>
<gene>
    <name evidence="2" type="ORF">CMQ_4792</name>
</gene>
<dbReference type="GeneID" id="25978042"/>
<dbReference type="Proteomes" id="UP000007796">
    <property type="component" value="Unassembled WGS sequence"/>
</dbReference>
<dbReference type="OrthoDB" id="544277at2759"/>
<sequence>MASLSSSTTITTVSASAVSDDHDLPVPPSLVPAQWQDTVRVIGMSECREAALSLSHAFAADALSLYLVPSADEERGPGLGRGRGRGGRLHSAEDRWRLHVNIMTYIVASVALNGIVTTIGPDYDGVALWLGPGQSVDGWWTSLRSGLWRLHLQLSPEGHRRYYDELMPLLHQTKIEPSARRRGYAQKLLEHVFVKADAEKRPIYLESSSATNNRFYSKFGFEYKKDISLVRGKTPVGLSIMVRGPQTAISKKLSVEHV</sequence>
<dbReference type="GO" id="GO:0016747">
    <property type="term" value="F:acyltransferase activity, transferring groups other than amino-acyl groups"/>
    <property type="evidence" value="ECO:0007669"/>
    <property type="project" value="InterPro"/>
</dbReference>
<dbReference type="SUPFAM" id="SSF55729">
    <property type="entry name" value="Acyl-CoA N-acyltransferases (Nat)"/>
    <property type="match status" value="1"/>
</dbReference>
<dbReference type="PANTHER" id="PTHR42791">
    <property type="entry name" value="GNAT FAMILY ACETYLTRANSFERASE"/>
    <property type="match status" value="1"/>
</dbReference>
<dbReference type="InterPro" id="IPR000182">
    <property type="entry name" value="GNAT_dom"/>
</dbReference>
<dbReference type="Pfam" id="PF13508">
    <property type="entry name" value="Acetyltransf_7"/>
    <property type="match status" value="1"/>
</dbReference>
<evidence type="ECO:0000313" key="2">
    <source>
        <dbReference type="EMBL" id="EFW98940.1"/>
    </source>
</evidence>
<keyword evidence="3" id="KW-1185">Reference proteome</keyword>
<feature type="domain" description="N-acetyltransferase" evidence="1">
    <location>
        <begin position="175"/>
        <end position="222"/>
    </location>
</feature>
<evidence type="ECO:0000259" key="1">
    <source>
        <dbReference type="Pfam" id="PF13508"/>
    </source>
</evidence>
<dbReference type="eggNOG" id="ENOG502RXZ0">
    <property type="taxonomic scope" value="Eukaryota"/>
</dbReference>
<dbReference type="PANTHER" id="PTHR42791:SF1">
    <property type="entry name" value="N-ACETYLTRANSFERASE DOMAIN-CONTAINING PROTEIN"/>
    <property type="match status" value="1"/>
</dbReference>
<accession>F0XUW1</accession>
<reference evidence="2 3" key="1">
    <citation type="journal article" date="2011" name="Proc. Natl. Acad. Sci. U.S.A.">
        <title>Genome and transcriptome analyses of the mountain pine beetle-fungal symbiont Grosmannia clavigera, a lodgepole pine pathogen.</title>
        <authorList>
            <person name="DiGuistini S."/>
            <person name="Wang Y."/>
            <person name="Liao N.Y."/>
            <person name="Taylor G."/>
            <person name="Tanguay P."/>
            <person name="Feau N."/>
            <person name="Henrissat B."/>
            <person name="Chan S.K."/>
            <person name="Hesse-Orce U."/>
            <person name="Alamouti S.M."/>
            <person name="Tsui C.K.M."/>
            <person name="Docking R.T."/>
            <person name="Levasseur A."/>
            <person name="Haridas S."/>
            <person name="Robertson G."/>
            <person name="Birol I."/>
            <person name="Holt R.A."/>
            <person name="Marra M.A."/>
            <person name="Hamelin R.C."/>
            <person name="Hirst M."/>
            <person name="Jones S.J.M."/>
            <person name="Bohlmann J."/>
            <person name="Breuil C."/>
        </authorList>
    </citation>
    <scope>NUCLEOTIDE SEQUENCE [LARGE SCALE GENOMIC DNA]</scope>
    <source>
        <strain evidence="3">kw1407 / UAMH 11150</strain>
    </source>
</reference>
<dbReference type="HOGENOM" id="CLU_063930_3_0_1"/>
<protein>
    <submittedName>
        <fullName evidence="2">N-acetyltransferase</fullName>
    </submittedName>
</protein>
<dbReference type="InterPro" id="IPR016181">
    <property type="entry name" value="Acyl_CoA_acyltransferase"/>
</dbReference>
<dbReference type="AlphaFoldDB" id="F0XUW1"/>
<dbReference type="RefSeq" id="XP_014168423.1">
    <property type="nucleotide sequence ID" value="XM_014312948.1"/>
</dbReference>